<feature type="compositionally biased region" description="Polar residues" evidence="1">
    <location>
        <begin position="324"/>
        <end position="343"/>
    </location>
</feature>
<feature type="compositionally biased region" description="Low complexity" evidence="1">
    <location>
        <begin position="86"/>
        <end position="216"/>
    </location>
</feature>
<feature type="transmembrane region" description="Helical" evidence="2">
    <location>
        <begin position="812"/>
        <end position="829"/>
    </location>
</feature>
<evidence type="ECO:0000313" key="4">
    <source>
        <dbReference type="Proteomes" id="UP001056756"/>
    </source>
</evidence>
<feature type="transmembrane region" description="Helical" evidence="2">
    <location>
        <begin position="690"/>
        <end position="710"/>
    </location>
</feature>
<feature type="transmembrane region" description="Helical" evidence="2">
    <location>
        <begin position="581"/>
        <end position="601"/>
    </location>
</feature>
<feature type="compositionally biased region" description="Low complexity" evidence="1">
    <location>
        <begin position="248"/>
        <end position="317"/>
    </location>
</feature>
<gene>
    <name evidence="3" type="ORF">NAG76_00900</name>
</gene>
<feature type="transmembrane region" description="Helical" evidence="2">
    <location>
        <begin position="787"/>
        <end position="806"/>
    </location>
</feature>
<feature type="compositionally biased region" description="Low complexity" evidence="1">
    <location>
        <begin position="1"/>
        <end position="18"/>
    </location>
</feature>
<dbReference type="KEGG" id="plig:NAG76_00900"/>
<dbReference type="InterPro" id="IPR019286">
    <property type="entry name" value="DUF2339_TM"/>
</dbReference>
<sequence>MQNEADQQAAPQGANPQQHIPAPPQGANPQQWNQAAPQGANLQQWNQAAPQGANLQQWNQAAPQGANPQQHRPVASQGANPQQHRPAAPQGANPQQWNQAAPQGANPQQWNQAAPQGANPQQWNQAAPQGANPQQWNQAARQGANPQQWNQAAPQGANPQQWNQAAPQGANPQQWNQAARQGANPQQWNQAAPQGANPQQWNQAAPQGANPQQWNQVAPQGANPQQHKPAAPQGGNPQQWNQDAPQGGNPQQWNQAAPQGANPQQWNQAAPQGANPQQWNQAAPPGANPQQWNQAAPQGGNPQQWNQAAPQGANPQQHRPTAPQGGNPQQWNQAARQGANPQQQHVYYQPYTKEEKEKSTRNFENVLARIWLPIVFIIVMLVGMLWGFVAVVKEGYLSEPVRCLLGVFIAVVLYVLGLSQYRHKRAALGKVLLGGSHGLLIITISVAHLAYEILPIPLAIVCYFIAFSQIIYSSLRWKSQTLITISVISGFLCALLVDLTEINGSLFIISQLAFSILMLILSYKLMYQVAYWFAFVLLHFSLLIAYDEFFVVQESLYVIAVIIQLLCLFAHFLIDKKHTINYMAMQIVAVPSALLWSYTLLGDNYKNSYWIGLGLILLCYLGGSFFFNNKINEAVAEEKSTYRYRHELSLMITSFIALILFVDLVAGSFNSTMVQLIVSLSLIVAIRMKYVVYGILSSLVFVTISIVVMLQKVPHVFSGEMLNWIIILVSLLFIHNQYNSNIVNDSNSDEDVTLPIIRWLSALVGFIFVSMLSLVLSRELELEMQHYFMSAFWTIYAIGAIVLGLLKTWTKPRITGMLLLFVVLMKVIFIDISHVHLGIKAVIFIVLGGVGILISRLMYNAQREDKQNNNINS</sequence>
<dbReference type="AlphaFoldDB" id="A0A9J6ZFA2"/>
<feature type="transmembrane region" description="Helical" evidence="2">
    <location>
        <begin position="841"/>
        <end position="859"/>
    </location>
</feature>
<proteinExistence type="predicted"/>
<feature type="region of interest" description="Disordered" evidence="1">
    <location>
        <begin position="1"/>
        <end position="343"/>
    </location>
</feature>
<feature type="compositionally biased region" description="Low complexity" evidence="1">
    <location>
        <begin position="27"/>
        <end position="41"/>
    </location>
</feature>
<feature type="transmembrane region" description="Helical" evidence="2">
    <location>
        <begin position="401"/>
        <end position="419"/>
    </location>
</feature>
<accession>A0A9J6ZFA2</accession>
<protein>
    <submittedName>
        <fullName evidence="3">DUF2339 domain-containing protein</fullName>
    </submittedName>
</protein>
<evidence type="ECO:0000313" key="3">
    <source>
        <dbReference type="EMBL" id="URN94851.1"/>
    </source>
</evidence>
<feature type="transmembrane region" description="Helical" evidence="2">
    <location>
        <begin position="456"/>
        <end position="475"/>
    </location>
</feature>
<feature type="transmembrane region" description="Helical" evidence="2">
    <location>
        <begin position="607"/>
        <end position="627"/>
    </location>
</feature>
<keyword evidence="2" id="KW-0472">Membrane</keyword>
<dbReference type="PANTHER" id="PTHR38434:SF1">
    <property type="entry name" value="BLL2549 PROTEIN"/>
    <property type="match status" value="1"/>
</dbReference>
<feature type="transmembrane region" description="Helical" evidence="2">
    <location>
        <begin position="555"/>
        <end position="574"/>
    </location>
</feature>
<organism evidence="3 4">
    <name type="scientific">Candidatus Pristimantibacillus lignocellulolyticus</name>
    <dbReference type="NCBI Taxonomy" id="2994561"/>
    <lineage>
        <taxon>Bacteria</taxon>
        <taxon>Bacillati</taxon>
        <taxon>Bacillota</taxon>
        <taxon>Bacilli</taxon>
        <taxon>Bacillales</taxon>
        <taxon>Paenibacillaceae</taxon>
        <taxon>Candidatus Pristimantibacillus</taxon>
    </lineage>
</organism>
<feature type="transmembrane region" description="Helical" evidence="2">
    <location>
        <begin position="482"/>
        <end position="499"/>
    </location>
</feature>
<feature type="transmembrane region" description="Helical" evidence="2">
    <location>
        <begin position="648"/>
        <end position="670"/>
    </location>
</feature>
<dbReference type="Pfam" id="PF10101">
    <property type="entry name" value="DUF2339"/>
    <property type="match status" value="1"/>
</dbReference>
<feature type="transmembrane region" description="Helical" evidence="2">
    <location>
        <begin position="756"/>
        <end position="775"/>
    </location>
</feature>
<dbReference type="EMBL" id="CP097899">
    <property type="protein sequence ID" value="URN94851.1"/>
    <property type="molecule type" value="Genomic_DNA"/>
</dbReference>
<keyword evidence="2" id="KW-1133">Transmembrane helix</keyword>
<reference evidence="3" key="1">
    <citation type="submission" date="2022-05" db="EMBL/GenBank/DDBJ databases">
        <title>Novel bacterial taxa in a minimal lignocellulolytic consortium and its capacity to transform plastics disclosed by genome-resolved metagenomics.</title>
        <authorList>
            <person name="Rodriguez C.A.D."/>
            <person name="Diaz-Garcia L."/>
            <person name="Herrera K."/>
            <person name="Tarazona N.A."/>
            <person name="Sproer C."/>
            <person name="Overmann J."/>
            <person name="Jimenez D.J."/>
        </authorList>
    </citation>
    <scope>NUCLEOTIDE SEQUENCE</scope>
    <source>
        <strain evidence="3">MAG5</strain>
    </source>
</reference>
<feature type="transmembrane region" description="Helical" evidence="2">
    <location>
        <begin position="431"/>
        <end position="450"/>
    </location>
</feature>
<feature type="compositionally biased region" description="Polar residues" evidence="1">
    <location>
        <begin position="235"/>
        <end position="244"/>
    </location>
</feature>
<feature type="transmembrane region" description="Helical" evidence="2">
    <location>
        <begin position="717"/>
        <end position="736"/>
    </location>
</feature>
<feature type="transmembrane region" description="Helical" evidence="2">
    <location>
        <begin position="505"/>
        <end position="523"/>
    </location>
</feature>
<feature type="compositionally biased region" description="Low complexity" evidence="1">
    <location>
        <begin position="56"/>
        <end position="70"/>
    </location>
</feature>
<dbReference type="PANTHER" id="PTHR38434">
    <property type="entry name" value="BLL2549 PROTEIN"/>
    <property type="match status" value="1"/>
</dbReference>
<feature type="compositionally biased region" description="Polar residues" evidence="1">
    <location>
        <begin position="42"/>
        <end position="55"/>
    </location>
</feature>
<evidence type="ECO:0000256" key="1">
    <source>
        <dbReference type="SAM" id="MobiDB-lite"/>
    </source>
</evidence>
<evidence type="ECO:0000256" key="2">
    <source>
        <dbReference type="SAM" id="Phobius"/>
    </source>
</evidence>
<keyword evidence="2" id="KW-0812">Transmembrane</keyword>
<feature type="transmembrane region" description="Helical" evidence="2">
    <location>
        <begin position="366"/>
        <end position="389"/>
    </location>
</feature>
<feature type="transmembrane region" description="Helical" evidence="2">
    <location>
        <begin position="530"/>
        <end position="549"/>
    </location>
</feature>
<name>A0A9J6ZFA2_9BACL</name>
<dbReference type="Proteomes" id="UP001056756">
    <property type="component" value="Chromosome"/>
</dbReference>